<protein>
    <submittedName>
        <fullName evidence="1">Uncharacterized protein</fullName>
    </submittedName>
</protein>
<reference evidence="1 2" key="1">
    <citation type="submission" date="2016-03" db="EMBL/GenBank/DDBJ databases">
        <title>Draft Genome Assembly of Pseudomonas putida strain CBF10-2.</title>
        <authorList>
            <person name="Iyer R.S."/>
            <person name="Damania A."/>
        </authorList>
    </citation>
    <scope>NUCLEOTIDE SEQUENCE [LARGE SCALE GENOMIC DNA]</scope>
    <source>
        <strain evidence="1 2">CBF10-2</strain>
    </source>
</reference>
<evidence type="ECO:0000313" key="2">
    <source>
        <dbReference type="Proteomes" id="UP000077752"/>
    </source>
</evidence>
<proteinExistence type="predicted"/>
<gene>
    <name evidence="1" type="ORF">AYO28_08355</name>
</gene>
<dbReference type="AlphaFoldDB" id="A0A177SUI6"/>
<organism evidence="1 2">
    <name type="scientific">Pseudomonas putida</name>
    <name type="common">Arthrobacter siderocapsulatus</name>
    <dbReference type="NCBI Taxonomy" id="303"/>
    <lineage>
        <taxon>Bacteria</taxon>
        <taxon>Pseudomonadati</taxon>
        <taxon>Pseudomonadota</taxon>
        <taxon>Gammaproteobacteria</taxon>
        <taxon>Pseudomonadales</taxon>
        <taxon>Pseudomonadaceae</taxon>
        <taxon>Pseudomonas</taxon>
    </lineage>
</organism>
<comment type="caution">
    <text evidence="1">The sequence shown here is derived from an EMBL/GenBank/DDBJ whole genome shotgun (WGS) entry which is preliminary data.</text>
</comment>
<dbReference type="RefSeq" id="WP_064301572.1">
    <property type="nucleotide sequence ID" value="NZ_LUCV01000005.1"/>
</dbReference>
<evidence type="ECO:0000313" key="1">
    <source>
        <dbReference type="EMBL" id="OAI94614.1"/>
    </source>
</evidence>
<sequence length="206" mass="24024">MTEQLRAAVVGNALMSFFPGIDKDMRERVQTAMLFAQRATREVVDSGQVSDGYDYYRQQLKFLGWDATSPREPFDPDLERRSVREAMLERIGAAAGPEYSHITRWSIDTLGLVQPALFRFEQRSLEATSFQLLPCRVNRPGYVDMVLYHEDLDREELGNGFLYRERTSRRVCAELVRFNARLFEQQFGDKVRQRLLKALLEDIYEL</sequence>
<dbReference type="EMBL" id="LUCV01000005">
    <property type="protein sequence ID" value="OAI94614.1"/>
    <property type="molecule type" value="Genomic_DNA"/>
</dbReference>
<name>A0A177SUI6_PSEPU</name>
<accession>A0A177SUI6</accession>
<dbReference type="Proteomes" id="UP000077752">
    <property type="component" value="Unassembled WGS sequence"/>
</dbReference>